<accession>A0A9D1N733</accession>
<feature type="transmembrane region" description="Helical" evidence="7">
    <location>
        <begin position="806"/>
        <end position="833"/>
    </location>
</feature>
<sequence length="888" mass="98023">MKIRNRRPVRRLSMRTLKASGRRNIIAACAIALTTLLFTSLFTIVLSINSSYETSTFRQIGGYSHGSFKDVDDEKIEKLSENPDVKEAGERITLGTITDGGFAKVPAEVSYMDKNTAKWSYIQLEEGREPRAEDEIIMDEDALRSLGVEPQLGARITLTYDVSDKTQGLGQRTDTFTLVGWWKYDELSPVHFINVSKKYAERVEDEAIAEGAQPFRRDLNVMLASSINIDGVMERVIEDCGYQSEVQSRDDYVGKGVNWGYTASQAGADMDVGNIVAVAAFAVLIIFTGYLIIYNIFRISVTSDIRYYGLLKTIGVTPRQLRRVIRQQALVLCIAGCPVGLVAGWLVGYVLTPVVIAQSSLGDMSATVSASPLIFAGAAVFSVITVLLSCARPGRIASKVSPVEAARYTEKVRVSRKEKTTRGARVHQMAFANLGRSRGKSVLMVMSMSLAVVLLAVLLNFTGGFNMERYLDNNTCADFIVGNTDYFRFEAESADSALDDGTLAAIEASTEASISGRAWAVDGYRPKERLTRERFMETAQGWASMLSDEEVEAFIEANEGDDGLISCDTTIEGLDVQLMDKLTVLDGELDTLKDPNGRSVAISVDIDDYGDPDDLANYPEVGEKIPVTYVDEGWYVDSRTGGKVSGETPQEYIQLHIEKSHQVEYTVCALVTVPYQMSLRSGSMYGDTMVMNADRMREDCGGKAFPVFYMFDTPDAKAEAEAEEFLAGLTADDNSQVMYESKATVREEFEGFRQMFLLLGSVLCGIIGLVGVLNFFNGIMTGILSRKREFAMLQSIGMTGKQLKSMLVYEGLLYALATVLISAVLIAIVGPLVGRLMESMFWFYEYDFSLSAVWMTAPLFLLLGALLPVAVYRSVSRKTIVERLRETE</sequence>
<dbReference type="Proteomes" id="UP000824130">
    <property type="component" value="Unassembled WGS sequence"/>
</dbReference>
<dbReference type="PANTHER" id="PTHR30572:SF4">
    <property type="entry name" value="ABC TRANSPORTER PERMEASE YTRF"/>
    <property type="match status" value="1"/>
</dbReference>
<protein>
    <submittedName>
        <fullName evidence="9">FtsX-like permease family protein</fullName>
    </submittedName>
</protein>
<organism evidence="9 10">
    <name type="scientific">Candidatus Allocopromorpha excrementipullorum</name>
    <dbReference type="NCBI Taxonomy" id="2840743"/>
    <lineage>
        <taxon>Bacteria</taxon>
        <taxon>Bacillati</taxon>
        <taxon>Bacillota</taxon>
        <taxon>Clostridia</taxon>
        <taxon>Eubacteriales</taxon>
        <taxon>Eubacteriaceae</taxon>
        <taxon>Eubacteriaceae incertae sedis</taxon>
        <taxon>Candidatus Allocopromorpha</taxon>
    </lineage>
</organism>
<feature type="transmembrane region" description="Helical" evidence="7">
    <location>
        <begin position="371"/>
        <end position="391"/>
    </location>
</feature>
<name>A0A9D1N733_9FIRM</name>
<evidence type="ECO:0000313" key="9">
    <source>
        <dbReference type="EMBL" id="HIU96111.1"/>
    </source>
</evidence>
<feature type="transmembrane region" description="Helical" evidence="7">
    <location>
        <begin position="442"/>
        <end position="461"/>
    </location>
</feature>
<dbReference type="Pfam" id="PF02687">
    <property type="entry name" value="FtsX"/>
    <property type="match status" value="2"/>
</dbReference>
<dbReference type="InterPro" id="IPR050250">
    <property type="entry name" value="Macrolide_Exporter_MacB"/>
</dbReference>
<gene>
    <name evidence="9" type="ORF">IAD25_05285</name>
</gene>
<keyword evidence="2" id="KW-1003">Cell membrane</keyword>
<feature type="domain" description="ABC3 transporter permease C-terminal" evidence="8">
    <location>
        <begin position="764"/>
        <end position="876"/>
    </location>
</feature>
<dbReference type="GO" id="GO:0022857">
    <property type="term" value="F:transmembrane transporter activity"/>
    <property type="evidence" value="ECO:0007669"/>
    <property type="project" value="TreeGrafter"/>
</dbReference>
<comment type="subcellular location">
    <subcellularLocation>
        <location evidence="1">Cell membrane</location>
        <topology evidence="1">Multi-pass membrane protein</topology>
    </subcellularLocation>
</comment>
<evidence type="ECO:0000256" key="3">
    <source>
        <dbReference type="ARBA" id="ARBA00022692"/>
    </source>
</evidence>
<evidence type="ECO:0000313" key="10">
    <source>
        <dbReference type="Proteomes" id="UP000824130"/>
    </source>
</evidence>
<reference evidence="9" key="2">
    <citation type="journal article" date="2021" name="PeerJ">
        <title>Extensive microbial diversity within the chicken gut microbiome revealed by metagenomics and culture.</title>
        <authorList>
            <person name="Gilroy R."/>
            <person name="Ravi A."/>
            <person name="Getino M."/>
            <person name="Pursley I."/>
            <person name="Horton D.L."/>
            <person name="Alikhan N.F."/>
            <person name="Baker D."/>
            <person name="Gharbi K."/>
            <person name="Hall N."/>
            <person name="Watson M."/>
            <person name="Adriaenssens E.M."/>
            <person name="Foster-Nyarko E."/>
            <person name="Jarju S."/>
            <person name="Secka A."/>
            <person name="Antonio M."/>
            <person name="Oren A."/>
            <person name="Chaudhuri R.R."/>
            <person name="La Ragione R."/>
            <person name="Hildebrand F."/>
            <person name="Pallen M.J."/>
        </authorList>
    </citation>
    <scope>NUCLEOTIDE SEQUENCE</scope>
    <source>
        <strain evidence="9">ChiSjej4B22-8349</strain>
    </source>
</reference>
<reference evidence="9" key="1">
    <citation type="submission" date="2020-10" db="EMBL/GenBank/DDBJ databases">
        <authorList>
            <person name="Gilroy R."/>
        </authorList>
    </citation>
    <scope>NUCLEOTIDE SEQUENCE</scope>
    <source>
        <strain evidence="9">ChiSjej4B22-8349</strain>
    </source>
</reference>
<dbReference type="InterPro" id="IPR003838">
    <property type="entry name" value="ABC3_permease_C"/>
</dbReference>
<keyword evidence="4 7" id="KW-1133">Transmembrane helix</keyword>
<feature type="transmembrane region" description="Helical" evidence="7">
    <location>
        <begin position="853"/>
        <end position="875"/>
    </location>
</feature>
<evidence type="ECO:0000256" key="5">
    <source>
        <dbReference type="ARBA" id="ARBA00023136"/>
    </source>
</evidence>
<evidence type="ECO:0000256" key="7">
    <source>
        <dbReference type="SAM" id="Phobius"/>
    </source>
</evidence>
<feature type="transmembrane region" description="Helical" evidence="7">
    <location>
        <begin position="755"/>
        <end position="785"/>
    </location>
</feature>
<keyword evidence="3 7" id="KW-0812">Transmembrane</keyword>
<dbReference type="PANTHER" id="PTHR30572">
    <property type="entry name" value="MEMBRANE COMPONENT OF TRANSPORTER-RELATED"/>
    <property type="match status" value="1"/>
</dbReference>
<evidence type="ECO:0000259" key="8">
    <source>
        <dbReference type="Pfam" id="PF02687"/>
    </source>
</evidence>
<proteinExistence type="inferred from homology"/>
<feature type="transmembrane region" description="Helical" evidence="7">
    <location>
        <begin position="329"/>
        <end position="351"/>
    </location>
</feature>
<evidence type="ECO:0000256" key="6">
    <source>
        <dbReference type="ARBA" id="ARBA00038076"/>
    </source>
</evidence>
<feature type="transmembrane region" description="Helical" evidence="7">
    <location>
        <begin position="275"/>
        <end position="297"/>
    </location>
</feature>
<dbReference type="AlphaFoldDB" id="A0A9D1N733"/>
<evidence type="ECO:0000256" key="1">
    <source>
        <dbReference type="ARBA" id="ARBA00004651"/>
    </source>
</evidence>
<keyword evidence="5 7" id="KW-0472">Membrane</keyword>
<feature type="domain" description="ABC3 transporter permease C-terminal" evidence="8">
    <location>
        <begin position="280"/>
        <end position="402"/>
    </location>
</feature>
<dbReference type="EMBL" id="DVOB01000117">
    <property type="protein sequence ID" value="HIU96111.1"/>
    <property type="molecule type" value="Genomic_DNA"/>
</dbReference>
<comment type="caution">
    <text evidence="9">The sequence shown here is derived from an EMBL/GenBank/DDBJ whole genome shotgun (WGS) entry which is preliminary data.</text>
</comment>
<evidence type="ECO:0000256" key="4">
    <source>
        <dbReference type="ARBA" id="ARBA00022989"/>
    </source>
</evidence>
<comment type="similarity">
    <text evidence="6">Belongs to the ABC-4 integral membrane protein family.</text>
</comment>
<evidence type="ECO:0000256" key="2">
    <source>
        <dbReference type="ARBA" id="ARBA00022475"/>
    </source>
</evidence>
<dbReference type="GO" id="GO:0005886">
    <property type="term" value="C:plasma membrane"/>
    <property type="evidence" value="ECO:0007669"/>
    <property type="project" value="UniProtKB-SubCell"/>
</dbReference>